<dbReference type="Gene3D" id="2.60.120.40">
    <property type="match status" value="1"/>
</dbReference>
<dbReference type="EnsemblMetazoa" id="G26386.1">
    <property type="protein sequence ID" value="G26386.1:cds"/>
    <property type="gene ID" value="G26386"/>
</dbReference>
<dbReference type="GO" id="GO:0005576">
    <property type="term" value="C:extracellular region"/>
    <property type="evidence" value="ECO:0007669"/>
    <property type="project" value="UniProtKB-SubCell"/>
</dbReference>
<comment type="subcellular location">
    <subcellularLocation>
        <location evidence="1">Secreted</location>
    </subcellularLocation>
</comment>
<feature type="compositionally biased region" description="Low complexity" evidence="4">
    <location>
        <begin position="416"/>
        <end position="427"/>
    </location>
</feature>
<dbReference type="SMART" id="SM00110">
    <property type="entry name" value="C1Q"/>
    <property type="match status" value="1"/>
</dbReference>
<dbReference type="InterPro" id="IPR001073">
    <property type="entry name" value="C1q_dom"/>
</dbReference>
<evidence type="ECO:0000256" key="2">
    <source>
        <dbReference type="ARBA" id="ARBA00022525"/>
    </source>
</evidence>
<dbReference type="SUPFAM" id="SSF49842">
    <property type="entry name" value="TNF-like"/>
    <property type="match status" value="1"/>
</dbReference>
<feature type="compositionally biased region" description="Low complexity" evidence="4">
    <location>
        <begin position="965"/>
        <end position="979"/>
    </location>
</feature>
<sequence>MKPLVFATYCKCFNVVNETKEFGDIHPLWNKKRPLSIYIAHWILTSDYGTTKTRNGFRHRNFNMWTKIAFLGIAMISTINAQAGPGGTSLGDHGHGSVAFSVGLSRTMHIANAETVTFDKVFSNLASAYSEHTGIFKCPQSGMYVFHLHAYDMNTDKAMWLELKKNNELLVSISGYDSHATAGNTVLVHLNRGDTVYVKARQGQEFSLFGRNDEIYATFTGYKVSDASYQAPPAPDQDPRRRLVGTLTQLERGSIGGITMYCIVLGVCLLVESVSCMTIWKPDMPGNKYKMKDVIDRTDALNNALSLDRLNEIPELTKSSTVTNKDRTYTRTVVQKTYSRDDAKTSTFKTTLEGKENIESQNNFLNAKDRLNARKSEFFPRVSASQQDIEIRKSESVPPLSLSTRRVVTSRTSPAISSKTITTRTSSVQSQPQKTTRRVVKTSSMSDTIPLFSSSSKFATRSDSGPVKHMSTSTVTKTTNSGPASRSVSTKSSSFHRDVFTDDRSQLRKSTVGDDASFRMDTGIATPSGQQREFLPSIQTGIQIPTSTKISTSEFSSSSGSFTKKRRLPSSQASDFTVITVKERLPASSSVDLISNRSTIRKTTSDRSTAFSSQARSQLPPPTFIASSMTKSNEATIASPELMPVTAGGAGSSNMMENVIAASIATGNEVKVVERAAEAAGDIVEGAQEVAGNVVEGAQEAAGNLMEAASNVGENMAEAGANVVENMAEGVEKGVEMVKDVAENVAERVEDVIDDGSLPNPLLSTDRGDTDDRVNMRTRDDKDSREIGAVRLSGDSGEDSNGDGNSDSEEEGFTTFNRVGARSRNNERRDSNSGEDSNGDGDSDSEELRDGSYARRQRDSNSGEDSNGDGDSDSEERRGGRRRGSRRGRWWRRGGRGSDSSADSGSSNQASDSSDESRDGDRDDSGSDSSSSDSMEDDFDYFEDMNDFWMNGGFTKSSRRRTLPSISTSELTTSSSSRSKIAPNIDLQSSASGSNRATGSPGYQRGDMRRIISQIKNNGGAVISLPEGKTNTMVHFFVKWRKSNISRTGQKMFIRTPDATVAILRHPNRRRS</sequence>
<accession>A0A8W8L896</accession>
<reference evidence="6" key="1">
    <citation type="submission" date="2022-08" db="UniProtKB">
        <authorList>
            <consortium name="EnsemblMetazoa"/>
        </authorList>
    </citation>
    <scope>IDENTIFICATION</scope>
    <source>
        <strain evidence="6">05x7-T-G4-1.051#20</strain>
    </source>
</reference>
<organism evidence="6 7">
    <name type="scientific">Magallana gigas</name>
    <name type="common">Pacific oyster</name>
    <name type="synonym">Crassostrea gigas</name>
    <dbReference type="NCBI Taxonomy" id="29159"/>
    <lineage>
        <taxon>Eukaryota</taxon>
        <taxon>Metazoa</taxon>
        <taxon>Spiralia</taxon>
        <taxon>Lophotrochozoa</taxon>
        <taxon>Mollusca</taxon>
        <taxon>Bivalvia</taxon>
        <taxon>Autobranchia</taxon>
        <taxon>Pteriomorphia</taxon>
        <taxon>Ostreida</taxon>
        <taxon>Ostreoidea</taxon>
        <taxon>Ostreidae</taxon>
        <taxon>Magallana</taxon>
    </lineage>
</organism>
<keyword evidence="7" id="KW-1185">Reference proteome</keyword>
<feature type="region of interest" description="Disordered" evidence="4">
    <location>
        <begin position="953"/>
        <end position="1006"/>
    </location>
</feature>
<dbReference type="InterPro" id="IPR050822">
    <property type="entry name" value="Cerebellin_Synaptic_Org"/>
</dbReference>
<dbReference type="AlphaFoldDB" id="A0A8W8L896"/>
<evidence type="ECO:0000256" key="4">
    <source>
        <dbReference type="SAM" id="MobiDB-lite"/>
    </source>
</evidence>
<feature type="compositionally biased region" description="Polar residues" evidence="4">
    <location>
        <begin position="986"/>
        <end position="998"/>
    </location>
</feature>
<feature type="compositionally biased region" description="Polar residues" evidence="4">
    <location>
        <begin position="603"/>
        <end position="617"/>
    </location>
</feature>
<dbReference type="Gene3D" id="1.20.120.20">
    <property type="entry name" value="Apolipoprotein"/>
    <property type="match status" value="1"/>
</dbReference>
<feature type="region of interest" description="Disordered" evidence="4">
    <location>
        <begin position="411"/>
        <end position="442"/>
    </location>
</feature>
<feature type="compositionally biased region" description="Polar residues" evidence="4">
    <location>
        <begin position="470"/>
        <end position="493"/>
    </location>
</feature>
<evidence type="ECO:0000256" key="1">
    <source>
        <dbReference type="ARBA" id="ARBA00004613"/>
    </source>
</evidence>
<keyword evidence="3" id="KW-0732">Signal</keyword>
<proteinExistence type="predicted"/>
<protein>
    <recommendedName>
        <fullName evidence="5">C1q domain-containing protein</fullName>
    </recommendedName>
</protein>
<evidence type="ECO:0000256" key="3">
    <source>
        <dbReference type="ARBA" id="ARBA00022729"/>
    </source>
</evidence>
<feature type="compositionally biased region" description="Low complexity" evidence="4">
    <location>
        <begin position="898"/>
        <end position="912"/>
    </location>
</feature>
<evidence type="ECO:0000313" key="6">
    <source>
        <dbReference type="EnsemblMetazoa" id="G26386.1:cds"/>
    </source>
</evidence>
<feature type="compositionally biased region" description="Basic and acidic residues" evidence="4">
    <location>
        <begin position="846"/>
        <end position="861"/>
    </location>
</feature>
<dbReference type="PANTHER" id="PTHR22923:SF116">
    <property type="entry name" value="C1Q DOMAIN-CONTAINING PROTEIN"/>
    <property type="match status" value="1"/>
</dbReference>
<dbReference type="Proteomes" id="UP000005408">
    <property type="component" value="Unassembled WGS sequence"/>
</dbReference>
<dbReference type="Pfam" id="PF00386">
    <property type="entry name" value="C1q"/>
    <property type="match status" value="1"/>
</dbReference>
<feature type="compositionally biased region" description="Basic and acidic residues" evidence="4">
    <location>
        <begin position="766"/>
        <end position="788"/>
    </location>
</feature>
<dbReference type="PROSITE" id="PS50871">
    <property type="entry name" value="C1Q"/>
    <property type="match status" value="1"/>
</dbReference>
<dbReference type="InterPro" id="IPR008983">
    <property type="entry name" value="Tumour_necrosis_fac-like_dom"/>
</dbReference>
<feature type="compositionally biased region" description="Basic residues" evidence="4">
    <location>
        <begin position="879"/>
        <end position="895"/>
    </location>
</feature>
<evidence type="ECO:0000313" key="7">
    <source>
        <dbReference type="Proteomes" id="UP000005408"/>
    </source>
</evidence>
<name>A0A8W8L896_MAGGI</name>
<keyword evidence="2" id="KW-0964">Secreted</keyword>
<dbReference type="PANTHER" id="PTHR22923">
    <property type="entry name" value="CEREBELLIN-RELATED"/>
    <property type="match status" value="1"/>
</dbReference>
<feature type="compositionally biased region" description="Basic and acidic residues" evidence="4">
    <location>
        <begin position="915"/>
        <end position="925"/>
    </location>
</feature>
<feature type="region of interest" description="Disordered" evidence="4">
    <location>
        <begin position="603"/>
        <end position="623"/>
    </location>
</feature>
<feature type="domain" description="C1q" evidence="5">
    <location>
        <begin position="93"/>
        <end position="230"/>
    </location>
</feature>
<feature type="compositionally biased region" description="Acidic residues" evidence="4">
    <location>
        <begin position="796"/>
        <end position="812"/>
    </location>
</feature>
<feature type="region of interest" description="Disordered" evidence="4">
    <location>
        <begin position="752"/>
        <end position="938"/>
    </location>
</feature>
<evidence type="ECO:0000259" key="5">
    <source>
        <dbReference type="PROSITE" id="PS50871"/>
    </source>
</evidence>
<feature type="region of interest" description="Disordered" evidence="4">
    <location>
        <begin position="456"/>
        <end position="502"/>
    </location>
</feature>
<dbReference type="PRINTS" id="PR00007">
    <property type="entry name" value="COMPLEMNTC1Q"/>
</dbReference>